<name>A0A9Q0RJQ5_BLOTA</name>
<proteinExistence type="predicted"/>
<protein>
    <submittedName>
        <fullName evidence="1">Uncharacterized protein</fullName>
    </submittedName>
</protein>
<evidence type="ECO:0000313" key="1">
    <source>
        <dbReference type="EMBL" id="KAJ6216595.1"/>
    </source>
</evidence>
<sequence length="304" mass="34747">MNADEANCFAKLDYQKTVVKHIVKKLEDAKLEGSKIKHLTLLEYKRKLEMAKKVIDELSFKVKNPEEHIILLEQICDSIEFIYDEMGFDVNKYIENEFHQDLIEVSNSKSSDNLIKTKDNETNKDEQLLKHDVVKWEQYSDEQYKKLFNDHNLNPGMKNLNLNKKRPENKKLIVNANQESIPNKLVQNSNTIVNKDNGNANQPSMPKNLVQNSNTIVNKDNGNANQPSMPKNLVQNCNTIMNKTNGNENQTSMPNNLVQNGNAIVNKDDGNVGDKNNPNKNYSLSPILNFNSECLQEKPTKTTT</sequence>
<accession>A0A9Q0RJQ5</accession>
<keyword evidence="2" id="KW-1185">Reference proteome</keyword>
<comment type="caution">
    <text evidence="1">The sequence shown here is derived from an EMBL/GenBank/DDBJ whole genome shotgun (WGS) entry which is preliminary data.</text>
</comment>
<dbReference type="AlphaFoldDB" id="A0A9Q0RJQ5"/>
<gene>
    <name evidence="1" type="ORF">RDWZM_007752</name>
</gene>
<organism evidence="1 2">
    <name type="scientific">Blomia tropicalis</name>
    <name type="common">Mite</name>
    <dbReference type="NCBI Taxonomy" id="40697"/>
    <lineage>
        <taxon>Eukaryota</taxon>
        <taxon>Metazoa</taxon>
        <taxon>Ecdysozoa</taxon>
        <taxon>Arthropoda</taxon>
        <taxon>Chelicerata</taxon>
        <taxon>Arachnida</taxon>
        <taxon>Acari</taxon>
        <taxon>Acariformes</taxon>
        <taxon>Sarcoptiformes</taxon>
        <taxon>Astigmata</taxon>
        <taxon>Glycyphagoidea</taxon>
        <taxon>Echimyopodidae</taxon>
        <taxon>Blomia</taxon>
    </lineage>
</organism>
<dbReference type="EMBL" id="JAPWDV010000003">
    <property type="protein sequence ID" value="KAJ6216595.1"/>
    <property type="molecule type" value="Genomic_DNA"/>
</dbReference>
<reference evidence="1" key="1">
    <citation type="submission" date="2022-12" db="EMBL/GenBank/DDBJ databases">
        <title>Genome assemblies of Blomia tropicalis.</title>
        <authorList>
            <person name="Cui Y."/>
        </authorList>
    </citation>
    <scope>NUCLEOTIDE SEQUENCE</scope>
    <source>
        <tissue evidence="1">Adult mites</tissue>
    </source>
</reference>
<evidence type="ECO:0000313" key="2">
    <source>
        <dbReference type="Proteomes" id="UP001142055"/>
    </source>
</evidence>
<dbReference type="Proteomes" id="UP001142055">
    <property type="component" value="Chromosome 3"/>
</dbReference>